<organism evidence="2 3">
    <name type="scientific">Agrocybe chaxingu</name>
    <dbReference type="NCBI Taxonomy" id="84603"/>
    <lineage>
        <taxon>Eukaryota</taxon>
        <taxon>Fungi</taxon>
        <taxon>Dikarya</taxon>
        <taxon>Basidiomycota</taxon>
        <taxon>Agaricomycotina</taxon>
        <taxon>Agaricomycetes</taxon>
        <taxon>Agaricomycetidae</taxon>
        <taxon>Agaricales</taxon>
        <taxon>Agaricineae</taxon>
        <taxon>Strophariaceae</taxon>
        <taxon>Agrocybe</taxon>
    </lineage>
</organism>
<dbReference type="SUPFAM" id="SSF81383">
    <property type="entry name" value="F-box domain"/>
    <property type="match status" value="1"/>
</dbReference>
<reference evidence="2" key="1">
    <citation type="submission" date="2022-07" db="EMBL/GenBank/DDBJ databases">
        <title>Genome Sequence of Agrocybe chaxingu.</title>
        <authorList>
            <person name="Buettner E."/>
        </authorList>
    </citation>
    <scope>NUCLEOTIDE SEQUENCE</scope>
    <source>
        <strain evidence="2">MP-N11</strain>
    </source>
</reference>
<feature type="domain" description="F-box" evidence="1">
    <location>
        <begin position="56"/>
        <end position="117"/>
    </location>
</feature>
<dbReference type="EMBL" id="JANKHO010000291">
    <property type="protein sequence ID" value="KAJ3511973.1"/>
    <property type="molecule type" value="Genomic_DNA"/>
</dbReference>
<comment type="caution">
    <text evidence="2">The sequence shown here is derived from an EMBL/GenBank/DDBJ whole genome shotgun (WGS) entry which is preliminary data.</text>
</comment>
<dbReference type="Proteomes" id="UP001148786">
    <property type="component" value="Unassembled WGS sequence"/>
</dbReference>
<dbReference type="InterPro" id="IPR036047">
    <property type="entry name" value="F-box-like_dom_sf"/>
</dbReference>
<dbReference type="InterPro" id="IPR001810">
    <property type="entry name" value="F-box_dom"/>
</dbReference>
<dbReference type="OrthoDB" id="3266451at2759"/>
<name>A0A9W8K450_9AGAR</name>
<gene>
    <name evidence="2" type="ORF">NLJ89_g3793</name>
</gene>
<dbReference type="Gene3D" id="1.20.1280.50">
    <property type="match status" value="1"/>
</dbReference>
<dbReference type="Pfam" id="PF12937">
    <property type="entry name" value="F-box-like"/>
    <property type="match status" value="1"/>
</dbReference>
<evidence type="ECO:0000259" key="1">
    <source>
        <dbReference type="Pfam" id="PF12937"/>
    </source>
</evidence>
<accession>A0A9W8K450</accession>
<dbReference type="SUPFAM" id="SSF52047">
    <property type="entry name" value="RNI-like"/>
    <property type="match status" value="1"/>
</dbReference>
<evidence type="ECO:0000313" key="3">
    <source>
        <dbReference type="Proteomes" id="UP001148786"/>
    </source>
</evidence>
<proteinExistence type="predicted"/>
<evidence type="ECO:0000313" key="2">
    <source>
        <dbReference type="EMBL" id="KAJ3511973.1"/>
    </source>
</evidence>
<keyword evidence="3" id="KW-1185">Reference proteome</keyword>
<dbReference type="InterPro" id="IPR032675">
    <property type="entry name" value="LRR_dom_sf"/>
</dbReference>
<dbReference type="Gene3D" id="3.80.10.10">
    <property type="entry name" value="Ribonuclease Inhibitor"/>
    <property type="match status" value="1"/>
</dbReference>
<dbReference type="AlphaFoldDB" id="A0A9W8K450"/>
<protein>
    <recommendedName>
        <fullName evidence="1">F-box domain-containing protein</fullName>
    </recommendedName>
</protein>
<sequence>MPYIFQSLSSPSSQAFSTGGIADVMPSMRIPLPKKKLKSSSKKLDDLNNYNFALPISQIPFEVLCHIFSFYANDPYPPSIGPLSYYSGRNPMILGQVCTRWRNVALNLPSLWTTIYVTQPTKVHVHLVNLWLERAADQPLDVTLKQPGHVPSAWAILRSLVSRCQFWKKIFIVVPVDVLPHFAGLLQAPLRCDLLESVQFSHQTSESKELLKYERNNPEWKTPYLRDIWSFFHSSASLEEVNWTGTLEACSYESAPFDQMTSVQLFGCGTPLDAEAVIGFLRLFPNLRSFGTGVSPDASQIFMKPSIPSSPVPLHRLESLNLNSETPIDLIFSHISCPSLRHLNMMSTGCTEPLFGDSPPFQCFLQRSNCSPEKLQYYDRSSLEQFLEDCLKSHSLQSLIEFDYSGKVSDSTISLLSQRSGTGLHVYLPFLEGLHFSKCETTDGMIANLISSRILTLKDFSFYSDKRRGPIDEQILSMYNL</sequence>